<dbReference type="InterPro" id="IPR000412">
    <property type="entry name" value="ABC_2_transport"/>
</dbReference>
<keyword evidence="2 6" id="KW-0812">Transmembrane</keyword>
<gene>
    <name evidence="8" type="ORF">SAMN05421504_112136</name>
</gene>
<feature type="transmembrane region" description="Helical" evidence="6">
    <location>
        <begin position="169"/>
        <end position="187"/>
    </location>
</feature>
<feature type="transmembrane region" description="Helical" evidence="6">
    <location>
        <begin position="102"/>
        <end position="128"/>
    </location>
</feature>
<sequence length="247" mass="25021">MSALAKLTATEAKLLLRDPGGPISILGIPLGLLVVFGIMPGNDTPKPEYGGSSALSAVIAPMAVALLLGMLGLMFLPMAMATHREKGVLKRLSASPVAPSRLLAAQLLVTVGAAIAVIVIVVVVGRIALGLGMPSSPVNALISVVLGGASLFSIGLVVAAVVPTGRAGAGIGYATFFPMLALGGVWVPKDQLPGALQTVADILPLGAALTSLRDAWTGNGLHVLPLVSMTVITVVCTALAARLFRWE</sequence>
<proteinExistence type="inferred from homology"/>
<dbReference type="PIRSF" id="PIRSF006648">
    <property type="entry name" value="DrrB"/>
    <property type="match status" value="1"/>
</dbReference>
<dbReference type="GO" id="GO:0046677">
    <property type="term" value="P:response to antibiotic"/>
    <property type="evidence" value="ECO:0007669"/>
    <property type="project" value="UniProtKB-KW"/>
</dbReference>
<feature type="transmembrane region" description="Helical" evidence="6">
    <location>
        <begin position="21"/>
        <end position="39"/>
    </location>
</feature>
<keyword evidence="4 6" id="KW-0472">Membrane</keyword>
<organism evidence="8 9">
    <name type="scientific">Amycolatopsis xylanica</name>
    <dbReference type="NCBI Taxonomy" id="589385"/>
    <lineage>
        <taxon>Bacteria</taxon>
        <taxon>Bacillati</taxon>
        <taxon>Actinomycetota</taxon>
        <taxon>Actinomycetes</taxon>
        <taxon>Pseudonocardiales</taxon>
        <taxon>Pseudonocardiaceae</taxon>
        <taxon>Amycolatopsis</taxon>
    </lineage>
</organism>
<evidence type="ECO:0000313" key="9">
    <source>
        <dbReference type="Proteomes" id="UP000199515"/>
    </source>
</evidence>
<dbReference type="InterPro" id="IPR013525">
    <property type="entry name" value="ABC2_TM"/>
</dbReference>
<dbReference type="STRING" id="589385.SAMN05421504_112136"/>
<evidence type="ECO:0000256" key="6">
    <source>
        <dbReference type="RuleBase" id="RU361157"/>
    </source>
</evidence>
<keyword evidence="5" id="KW-0046">Antibiotic resistance</keyword>
<evidence type="ECO:0000256" key="3">
    <source>
        <dbReference type="ARBA" id="ARBA00022989"/>
    </source>
</evidence>
<dbReference type="RefSeq" id="WP_091298486.1">
    <property type="nucleotide sequence ID" value="NZ_FNON01000012.1"/>
</dbReference>
<comment type="subcellular location">
    <subcellularLocation>
        <location evidence="6">Cell membrane</location>
        <topology evidence="6">Multi-pass membrane protein</topology>
    </subcellularLocation>
    <subcellularLocation>
        <location evidence="1">Membrane</location>
        <topology evidence="1">Multi-pass membrane protein</topology>
    </subcellularLocation>
</comment>
<dbReference type="OrthoDB" id="3217868at2"/>
<feature type="domain" description="ABC transmembrane type-2" evidence="7">
    <location>
        <begin position="20"/>
        <end position="247"/>
    </location>
</feature>
<dbReference type="Pfam" id="PF01061">
    <property type="entry name" value="ABC2_membrane"/>
    <property type="match status" value="1"/>
</dbReference>
<feature type="transmembrane region" description="Helical" evidence="6">
    <location>
        <begin position="59"/>
        <end position="81"/>
    </location>
</feature>
<keyword evidence="9" id="KW-1185">Reference proteome</keyword>
<dbReference type="InterPro" id="IPR052902">
    <property type="entry name" value="ABC-2_transporter"/>
</dbReference>
<dbReference type="GO" id="GO:0140359">
    <property type="term" value="F:ABC-type transporter activity"/>
    <property type="evidence" value="ECO:0007669"/>
    <property type="project" value="InterPro"/>
</dbReference>
<keyword evidence="6" id="KW-1003">Cell membrane</keyword>
<evidence type="ECO:0000256" key="1">
    <source>
        <dbReference type="ARBA" id="ARBA00004141"/>
    </source>
</evidence>
<protein>
    <recommendedName>
        <fullName evidence="6">Transport permease protein</fullName>
    </recommendedName>
</protein>
<evidence type="ECO:0000256" key="2">
    <source>
        <dbReference type="ARBA" id="ARBA00022692"/>
    </source>
</evidence>
<dbReference type="EMBL" id="FNON01000012">
    <property type="protein sequence ID" value="SDZ31407.1"/>
    <property type="molecule type" value="Genomic_DNA"/>
</dbReference>
<dbReference type="PANTHER" id="PTHR43027">
    <property type="entry name" value="DOXORUBICIN RESISTANCE ABC TRANSPORTER PERMEASE PROTEIN DRRC-RELATED"/>
    <property type="match status" value="1"/>
</dbReference>
<name>A0A1H3S0V1_9PSEU</name>
<dbReference type="AlphaFoldDB" id="A0A1H3S0V1"/>
<evidence type="ECO:0000256" key="5">
    <source>
        <dbReference type="ARBA" id="ARBA00023251"/>
    </source>
</evidence>
<evidence type="ECO:0000313" key="8">
    <source>
        <dbReference type="EMBL" id="SDZ31407.1"/>
    </source>
</evidence>
<dbReference type="PANTHER" id="PTHR43027:SF2">
    <property type="entry name" value="TRANSPORT PERMEASE PROTEIN"/>
    <property type="match status" value="1"/>
</dbReference>
<dbReference type="InterPro" id="IPR047817">
    <property type="entry name" value="ABC2_TM_bact-type"/>
</dbReference>
<feature type="transmembrane region" description="Helical" evidence="6">
    <location>
        <begin position="140"/>
        <end position="162"/>
    </location>
</feature>
<evidence type="ECO:0000259" key="7">
    <source>
        <dbReference type="PROSITE" id="PS51012"/>
    </source>
</evidence>
<dbReference type="Proteomes" id="UP000199515">
    <property type="component" value="Unassembled WGS sequence"/>
</dbReference>
<comment type="similarity">
    <text evidence="6">Belongs to the ABC-2 integral membrane protein family.</text>
</comment>
<evidence type="ECO:0000256" key="4">
    <source>
        <dbReference type="ARBA" id="ARBA00023136"/>
    </source>
</evidence>
<keyword evidence="3 6" id="KW-1133">Transmembrane helix</keyword>
<accession>A0A1H3S0V1</accession>
<dbReference type="PROSITE" id="PS51012">
    <property type="entry name" value="ABC_TM2"/>
    <property type="match status" value="1"/>
</dbReference>
<feature type="transmembrane region" description="Helical" evidence="6">
    <location>
        <begin position="223"/>
        <end position="244"/>
    </location>
</feature>
<dbReference type="GO" id="GO:0043190">
    <property type="term" value="C:ATP-binding cassette (ABC) transporter complex"/>
    <property type="evidence" value="ECO:0007669"/>
    <property type="project" value="InterPro"/>
</dbReference>
<keyword evidence="6" id="KW-0813">Transport</keyword>
<dbReference type="PRINTS" id="PR00164">
    <property type="entry name" value="ABC2TRNSPORT"/>
</dbReference>
<reference evidence="8 9" key="1">
    <citation type="submission" date="2016-10" db="EMBL/GenBank/DDBJ databases">
        <authorList>
            <person name="de Groot N.N."/>
        </authorList>
    </citation>
    <scope>NUCLEOTIDE SEQUENCE [LARGE SCALE GENOMIC DNA]</scope>
    <source>
        <strain evidence="8 9">CPCC 202699</strain>
    </source>
</reference>